<name>A0A1S4DTA9_CUCME</name>
<keyword evidence="2" id="KW-1185">Reference proteome</keyword>
<reference evidence="3" key="1">
    <citation type="submission" date="2025-08" db="UniProtKB">
        <authorList>
            <consortium name="RefSeq"/>
        </authorList>
    </citation>
    <scope>IDENTIFICATION</scope>
    <source>
        <tissue evidence="3">Stem</tissue>
    </source>
</reference>
<evidence type="ECO:0000313" key="3">
    <source>
        <dbReference type="RefSeq" id="XP_016899224.1"/>
    </source>
</evidence>
<organism evidence="2 3">
    <name type="scientific">Cucumis melo</name>
    <name type="common">Muskmelon</name>
    <dbReference type="NCBI Taxonomy" id="3656"/>
    <lineage>
        <taxon>Eukaryota</taxon>
        <taxon>Viridiplantae</taxon>
        <taxon>Streptophyta</taxon>
        <taxon>Embryophyta</taxon>
        <taxon>Tracheophyta</taxon>
        <taxon>Spermatophyta</taxon>
        <taxon>Magnoliopsida</taxon>
        <taxon>eudicotyledons</taxon>
        <taxon>Gunneridae</taxon>
        <taxon>Pentapetalae</taxon>
        <taxon>rosids</taxon>
        <taxon>fabids</taxon>
        <taxon>Cucurbitales</taxon>
        <taxon>Cucurbitaceae</taxon>
        <taxon>Benincaseae</taxon>
        <taxon>Cucumis</taxon>
    </lineage>
</organism>
<dbReference type="InterPro" id="IPR018930">
    <property type="entry name" value="LEA-18"/>
</dbReference>
<dbReference type="InParanoid" id="A0A1S4DTA9"/>
<dbReference type="Proteomes" id="UP001652600">
    <property type="component" value="Chromosome 8"/>
</dbReference>
<feature type="compositionally biased region" description="Polar residues" evidence="1">
    <location>
        <begin position="81"/>
        <end position="90"/>
    </location>
</feature>
<dbReference type="AlphaFoldDB" id="A0A1S4DTA9"/>
<dbReference type="RefSeq" id="XP_016899224.1">
    <property type="nucleotide sequence ID" value="XM_017043735.2"/>
</dbReference>
<sequence length="90" mass="9663">MEKREADQSQGQNEERKSEREKERSEGLPLESSPYVNYKDLEDYKSQAYGTQGHLQPKPGRGGGGGGPTDAPTLSGDAAASSVNNRQGVP</sequence>
<feature type="region of interest" description="Disordered" evidence="1">
    <location>
        <begin position="1"/>
        <end position="90"/>
    </location>
</feature>
<evidence type="ECO:0000256" key="1">
    <source>
        <dbReference type="SAM" id="MobiDB-lite"/>
    </source>
</evidence>
<evidence type="ECO:0000313" key="2">
    <source>
        <dbReference type="Proteomes" id="UP001652600"/>
    </source>
</evidence>
<proteinExistence type="predicted"/>
<dbReference type="Pfam" id="PF10714">
    <property type="entry name" value="LEA_6"/>
    <property type="match status" value="1"/>
</dbReference>
<gene>
    <name evidence="3" type="primary">LOC107990449</name>
</gene>
<dbReference type="GeneID" id="107990449"/>
<protein>
    <submittedName>
        <fullName evidence="3">Uncharacterized protein LOC107990449</fullName>
    </submittedName>
</protein>
<accession>A0A1S4DTA9</accession>
<dbReference type="KEGG" id="cmo:107990449"/>
<feature type="compositionally biased region" description="Basic and acidic residues" evidence="1">
    <location>
        <begin position="1"/>
        <end position="26"/>
    </location>
</feature>
<dbReference type="OrthoDB" id="1929004at2759"/>
<dbReference type="FunCoup" id="A0A1S4DTA9">
    <property type="interactions" value="8"/>
</dbReference>